<evidence type="ECO:0000259" key="1">
    <source>
        <dbReference type="PROSITE" id="PS00028"/>
    </source>
</evidence>
<sequence length="113" mass="13571">MQRNKTPTKYLCDYCNMEFTTKHLRDGHLVSHFDHIIGDVWERVEQMQSQFTDQRLVNQCPICFHVMGSRKSFKMHIIQKHLMKNPETFMGEFAFYLSAVLAFHECGYFRYPQ</sequence>
<accession>A0A3P6RZB6</accession>
<dbReference type="SMART" id="SM00355">
    <property type="entry name" value="ZnF_C2H2"/>
    <property type="match status" value="2"/>
</dbReference>
<keyword evidence="3" id="KW-1185">Reference proteome</keyword>
<evidence type="ECO:0000313" key="2">
    <source>
        <dbReference type="EMBL" id="VDK68772.1"/>
    </source>
</evidence>
<feature type="domain" description="C2H2-type" evidence="1">
    <location>
        <begin position="12"/>
        <end position="32"/>
    </location>
</feature>
<protein>
    <recommendedName>
        <fullName evidence="1">C2H2-type domain-containing protein</fullName>
    </recommendedName>
</protein>
<proteinExistence type="predicted"/>
<dbReference type="InterPro" id="IPR013087">
    <property type="entry name" value="Znf_C2H2_type"/>
</dbReference>
<organism evidence="2 3">
    <name type="scientific">Cylicostephanus goldi</name>
    <name type="common">Nematode worm</name>
    <dbReference type="NCBI Taxonomy" id="71465"/>
    <lineage>
        <taxon>Eukaryota</taxon>
        <taxon>Metazoa</taxon>
        <taxon>Ecdysozoa</taxon>
        <taxon>Nematoda</taxon>
        <taxon>Chromadorea</taxon>
        <taxon>Rhabditida</taxon>
        <taxon>Rhabditina</taxon>
        <taxon>Rhabditomorpha</taxon>
        <taxon>Strongyloidea</taxon>
        <taxon>Strongylidae</taxon>
        <taxon>Cylicostephanus</taxon>
    </lineage>
</organism>
<gene>
    <name evidence="2" type="ORF">CGOC_LOCUS6448</name>
</gene>
<reference evidence="2 3" key="1">
    <citation type="submission" date="2018-11" db="EMBL/GenBank/DDBJ databases">
        <authorList>
            <consortium name="Pathogen Informatics"/>
        </authorList>
    </citation>
    <scope>NUCLEOTIDE SEQUENCE [LARGE SCALE GENOMIC DNA]</scope>
</reference>
<dbReference type="PROSITE" id="PS00028">
    <property type="entry name" value="ZINC_FINGER_C2H2_1"/>
    <property type="match status" value="1"/>
</dbReference>
<dbReference type="OrthoDB" id="5871466at2759"/>
<dbReference type="Proteomes" id="UP000271889">
    <property type="component" value="Unassembled WGS sequence"/>
</dbReference>
<dbReference type="AlphaFoldDB" id="A0A3P6RZB6"/>
<name>A0A3P6RZB6_CYLGO</name>
<dbReference type="EMBL" id="UYRV01021068">
    <property type="protein sequence ID" value="VDK68772.1"/>
    <property type="molecule type" value="Genomic_DNA"/>
</dbReference>
<evidence type="ECO:0000313" key="3">
    <source>
        <dbReference type="Proteomes" id="UP000271889"/>
    </source>
</evidence>